<dbReference type="SUPFAM" id="SSF53098">
    <property type="entry name" value="Ribonuclease H-like"/>
    <property type="match status" value="1"/>
</dbReference>
<proteinExistence type="predicted"/>
<gene>
    <name evidence="1" type="ORF">KHLLAP_LOCUS2880</name>
</gene>
<protein>
    <submittedName>
        <fullName evidence="1">Uu.00g098060.m01.CDS01</fullName>
    </submittedName>
</protein>
<keyword evidence="2" id="KW-1185">Reference proteome</keyword>
<organism evidence="1 2">
    <name type="scientific">Anthostomella pinea</name>
    <dbReference type="NCBI Taxonomy" id="933095"/>
    <lineage>
        <taxon>Eukaryota</taxon>
        <taxon>Fungi</taxon>
        <taxon>Dikarya</taxon>
        <taxon>Ascomycota</taxon>
        <taxon>Pezizomycotina</taxon>
        <taxon>Sordariomycetes</taxon>
        <taxon>Xylariomycetidae</taxon>
        <taxon>Xylariales</taxon>
        <taxon>Xylariaceae</taxon>
        <taxon>Anthostomella</taxon>
    </lineage>
</organism>
<dbReference type="GO" id="GO:0003676">
    <property type="term" value="F:nucleic acid binding"/>
    <property type="evidence" value="ECO:0007669"/>
    <property type="project" value="InterPro"/>
</dbReference>
<name>A0AAI8YF41_9PEZI</name>
<reference evidence="1" key="1">
    <citation type="submission" date="2023-10" db="EMBL/GenBank/DDBJ databases">
        <authorList>
            <person name="Hackl T."/>
        </authorList>
    </citation>
    <scope>NUCLEOTIDE SEQUENCE</scope>
</reference>
<dbReference type="AlphaFoldDB" id="A0AAI8YF41"/>
<dbReference type="InterPro" id="IPR036397">
    <property type="entry name" value="RNaseH_sf"/>
</dbReference>
<evidence type="ECO:0000313" key="1">
    <source>
        <dbReference type="EMBL" id="CAJ2502412.1"/>
    </source>
</evidence>
<dbReference type="InterPro" id="IPR012337">
    <property type="entry name" value="RNaseH-like_sf"/>
</dbReference>
<sequence length="195" mass="22131">MDLTSHLVADGGDASIDHHPTLRSLTFQLQIPEGEAEGQQWSHKLYRRNHGQAVEVVYSTTLNDSEQLAQLFIGEEVLGFDMGWVYKPMEPKWQATRLQEKVSVIQLAAEDKIGIFDVARHVGKTTQQLIAPTLQKIIEDPGIVKTGVNILNADFARLEKHFDLKPQGDMELSHLHMLVTYRPDKPHRLYTSLVR</sequence>
<accession>A0AAI8YF41</accession>
<dbReference type="EMBL" id="CAUWAG010000004">
    <property type="protein sequence ID" value="CAJ2502412.1"/>
    <property type="molecule type" value="Genomic_DNA"/>
</dbReference>
<comment type="caution">
    <text evidence="1">The sequence shown here is derived from an EMBL/GenBank/DDBJ whole genome shotgun (WGS) entry which is preliminary data.</text>
</comment>
<dbReference type="Gene3D" id="3.30.420.10">
    <property type="entry name" value="Ribonuclease H-like superfamily/Ribonuclease H"/>
    <property type="match status" value="1"/>
</dbReference>
<evidence type="ECO:0000313" key="2">
    <source>
        <dbReference type="Proteomes" id="UP001295740"/>
    </source>
</evidence>
<dbReference type="Proteomes" id="UP001295740">
    <property type="component" value="Unassembled WGS sequence"/>
</dbReference>